<dbReference type="AlphaFoldDB" id="A0A3A1RAD0"/>
<reference evidence="2 3" key="1">
    <citation type="submission" date="2018-09" db="EMBL/GenBank/DDBJ databases">
        <title>Bacillus saliacetes sp. nov., isolated from Thai shrimp paste (Ka-pi).</title>
        <authorList>
            <person name="Daroonpunt R."/>
            <person name="Tanasupawat S."/>
            <person name="Yiamsombut S."/>
        </authorList>
    </citation>
    <scope>NUCLEOTIDE SEQUENCE [LARGE SCALE GENOMIC DNA]</scope>
    <source>
        <strain evidence="2 3">SKP7-4</strain>
    </source>
</reference>
<keyword evidence="3" id="KW-1185">Reference proteome</keyword>
<evidence type="ECO:0000313" key="2">
    <source>
        <dbReference type="EMBL" id="RIW37422.1"/>
    </source>
</evidence>
<name>A0A3A1RAD0_9BACI</name>
<evidence type="ECO:0000313" key="3">
    <source>
        <dbReference type="Proteomes" id="UP000265801"/>
    </source>
</evidence>
<gene>
    <name evidence="2" type="ORF">D3H55_04345</name>
</gene>
<dbReference type="Proteomes" id="UP000265801">
    <property type="component" value="Unassembled WGS sequence"/>
</dbReference>
<keyword evidence="1" id="KW-1133">Transmembrane helix</keyword>
<protein>
    <submittedName>
        <fullName evidence="2">Uncharacterized protein</fullName>
    </submittedName>
</protein>
<feature type="transmembrane region" description="Helical" evidence="1">
    <location>
        <begin position="21"/>
        <end position="42"/>
    </location>
</feature>
<accession>A0A3A1RAD0</accession>
<comment type="caution">
    <text evidence="2">The sequence shown here is derived from an EMBL/GenBank/DDBJ whole genome shotgun (WGS) entry which is preliminary data.</text>
</comment>
<organism evidence="2 3">
    <name type="scientific">Bacillus salacetis</name>
    <dbReference type="NCBI Taxonomy" id="2315464"/>
    <lineage>
        <taxon>Bacteria</taxon>
        <taxon>Bacillati</taxon>
        <taxon>Bacillota</taxon>
        <taxon>Bacilli</taxon>
        <taxon>Bacillales</taxon>
        <taxon>Bacillaceae</taxon>
        <taxon>Bacillus</taxon>
    </lineage>
</organism>
<proteinExistence type="predicted"/>
<keyword evidence="1" id="KW-0472">Membrane</keyword>
<dbReference type="RefSeq" id="WP_119545841.1">
    <property type="nucleotide sequence ID" value="NZ_QXIR01000004.1"/>
</dbReference>
<evidence type="ECO:0000256" key="1">
    <source>
        <dbReference type="SAM" id="Phobius"/>
    </source>
</evidence>
<dbReference type="EMBL" id="QXIR01000004">
    <property type="protein sequence ID" value="RIW37422.1"/>
    <property type="molecule type" value="Genomic_DNA"/>
</dbReference>
<dbReference type="OrthoDB" id="2474744at2"/>
<feature type="transmembrane region" description="Helical" evidence="1">
    <location>
        <begin position="54"/>
        <end position="79"/>
    </location>
</feature>
<sequence length="84" mass="9371">MTNGQGKQTKGIYVENKKLRAAWIVLNLLCYVMLAGVTLFVWLNAEGLAEINRLSIWVIMLLCLLFVSVFGSVQIGTWIKAGKL</sequence>
<keyword evidence="1" id="KW-0812">Transmembrane</keyword>